<reference evidence="3" key="1">
    <citation type="submission" date="2025-08" db="UniProtKB">
        <authorList>
            <consortium name="RefSeq"/>
        </authorList>
    </citation>
    <scope>IDENTIFICATION</scope>
</reference>
<evidence type="ECO:0000313" key="3">
    <source>
        <dbReference type="RefSeq" id="XP_036360288.1"/>
    </source>
</evidence>
<evidence type="ECO:0000256" key="1">
    <source>
        <dbReference type="SAM" id="MobiDB-lite"/>
    </source>
</evidence>
<dbReference type="Proteomes" id="UP000515154">
    <property type="component" value="Linkage group LG7"/>
</dbReference>
<gene>
    <name evidence="3" type="primary">LOC115214378</name>
</gene>
<name>A0A7E6EY90_9MOLL</name>
<sequence length="354" mass="36162">MSNDPNCSEIDKGYKRVAMVEDFFDIIHGVHVEMDGRGGKHAGQKRTYRAIAETYAFLPREAVTRFLMSCSDCQKRMHLTGENNTNSSSSSNNNNNNSSSNNTNNTNISSNNNSNTYNFTGVGGIGGVGNAGIGVGSIAGSVGGGGVAGGGIGGSIGTNTAGVGGNGNSGQMKNIRVTDDPPIIDFSVPITQTYLNHMRNKGYYYHDDESLSSGESEMSTERTPSPTPNECNSPKLLENIKEEAPDCENGPSIGVGVGGGGGGGGGSATPPLGSRKTTTTTTTISVTTVPAAQTTTTTTTAAASSPLLVPLALQPLPTLLTPTLTRTAATAAAAASTPPPTTAVQPLVVASQEE</sequence>
<dbReference type="AlphaFoldDB" id="A0A7E6EY90"/>
<feature type="region of interest" description="Disordered" evidence="1">
    <location>
        <begin position="81"/>
        <end position="112"/>
    </location>
</feature>
<keyword evidence="2" id="KW-1185">Reference proteome</keyword>
<feature type="region of interest" description="Disordered" evidence="1">
    <location>
        <begin position="206"/>
        <end position="232"/>
    </location>
</feature>
<protein>
    <submittedName>
        <fullName evidence="3">Uncharacterized membrane protein DDB_G0293934</fullName>
    </submittedName>
</protein>
<dbReference type="KEGG" id="osn:115214378"/>
<feature type="compositionally biased region" description="Gly residues" evidence="1">
    <location>
        <begin position="257"/>
        <end position="267"/>
    </location>
</feature>
<feature type="compositionally biased region" description="Low complexity" evidence="1">
    <location>
        <begin position="83"/>
        <end position="112"/>
    </location>
</feature>
<accession>A0A7E6EY90</accession>
<evidence type="ECO:0000313" key="2">
    <source>
        <dbReference type="Proteomes" id="UP000515154"/>
    </source>
</evidence>
<organism evidence="2 3">
    <name type="scientific">Octopus sinensis</name>
    <name type="common">East Asian common octopus</name>
    <dbReference type="NCBI Taxonomy" id="2607531"/>
    <lineage>
        <taxon>Eukaryota</taxon>
        <taxon>Metazoa</taxon>
        <taxon>Spiralia</taxon>
        <taxon>Lophotrochozoa</taxon>
        <taxon>Mollusca</taxon>
        <taxon>Cephalopoda</taxon>
        <taxon>Coleoidea</taxon>
        <taxon>Octopodiformes</taxon>
        <taxon>Octopoda</taxon>
        <taxon>Incirrata</taxon>
        <taxon>Octopodidae</taxon>
        <taxon>Octopus</taxon>
    </lineage>
</organism>
<feature type="compositionally biased region" description="Polar residues" evidence="1">
    <location>
        <begin position="211"/>
        <end position="232"/>
    </location>
</feature>
<feature type="region of interest" description="Disordered" evidence="1">
    <location>
        <begin position="257"/>
        <end position="280"/>
    </location>
</feature>
<feature type="region of interest" description="Disordered" evidence="1">
    <location>
        <begin position="329"/>
        <end position="354"/>
    </location>
</feature>
<dbReference type="RefSeq" id="XP_036360288.1">
    <property type="nucleotide sequence ID" value="XM_036504395.1"/>
</dbReference>
<proteinExistence type="predicted"/>